<evidence type="ECO:0000313" key="3">
    <source>
        <dbReference type="Proteomes" id="UP000828390"/>
    </source>
</evidence>
<feature type="compositionally biased region" description="Polar residues" evidence="1">
    <location>
        <begin position="55"/>
        <end position="70"/>
    </location>
</feature>
<name>A0A9D4MC31_DREPO</name>
<keyword evidence="3" id="KW-1185">Reference proteome</keyword>
<dbReference type="EMBL" id="JAIWYP010000002">
    <property type="protein sequence ID" value="KAH3873484.1"/>
    <property type="molecule type" value="Genomic_DNA"/>
</dbReference>
<proteinExistence type="predicted"/>
<reference evidence="2" key="1">
    <citation type="journal article" date="2019" name="bioRxiv">
        <title>The Genome of the Zebra Mussel, Dreissena polymorpha: A Resource for Invasive Species Research.</title>
        <authorList>
            <person name="McCartney M.A."/>
            <person name="Auch B."/>
            <person name="Kono T."/>
            <person name="Mallez S."/>
            <person name="Zhang Y."/>
            <person name="Obille A."/>
            <person name="Becker A."/>
            <person name="Abrahante J.E."/>
            <person name="Garbe J."/>
            <person name="Badalamenti J.P."/>
            <person name="Herman A."/>
            <person name="Mangelson H."/>
            <person name="Liachko I."/>
            <person name="Sullivan S."/>
            <person name="Sone E.D."/>
            <person name="Koren S."/>
            <person name="Silverstein K.A.T."/>
            <person name="Beckman K.B."/>
            <person name="Gohl D.M."/>
        </authorList>
    </citation>
    <scope>NUCLEOTIDE SEQUENCE</scope>
    <source>
        <strain evidence="2">Duluth1</strain>
        <tissue evidence="2">Whole animal</tissue>
    </source>
</reference>
<gene>
    <name evidence="2" type="ORF">DPMN_036719</name>
</gene>
<comment type="caution">
    <text evidence="2">The sequence shown here is derived from an EMBL/GenBank/DDBJ whole genome shotgun (WGS) entry which is preliminary data.</text>
</comment>
<accession>A0A9D4MC31</accession>
<dbReference type="AlphaFoldDB" id="A0A9D4MC31"/>
<dbReference type="Proteomes" id="UP000828390">
    <property type="component" value="Unassembled WGS sequence"/>
</dbReference>
<organism evidence="2 3">
    <name type="scientific">Dreissena polymorpha</name>
    <name type="common">Zebra mussel</name>
    <name type="synonym">Mytilus polymorpha</name>
    <dbReference type="NCBI Taxonomy" id="45954"/>
    <lineage>
        <taxon>Eukaryota</taxon>
        <taxon>Metazoa</taxon>
        <taxon>Spiralia</taxon>
        <taxon>Lophotrochozoa</taxon>
        <taxon>Mollusca</taxon>
        <taxon>Bivalvia</taxon>
        <taxon>Autobranchia</taxon>
        <taxon>Heteroconchia</taxon>
        <taxon>Euheterodonta</taxon>
        <taxon>Imparidentia</taxon>
        <taxon>Neoheterodontei</taxon>
        <taxon>Myida</taxon>
        <taxon>Dreissenoidea</taxon>
        <taxon>Dreissenidae</taxon>
        <taxon>Dreissena</taxon>
    </lineage>
</organism>
<reference evidence="2" key="2">
    <citation type="submission" date="2020-11" db="EMBL/GenBank/DDBJ databases">
        <authorList>
            <person name="McCartney M.A."/>
            <person name="Auch B."/>
            <person name="Kono T."/>
            <person name="Mallez S."/>
            <person name="Becker A."/>
            <person name="Gohl D.M."/>
            <person name="Silverstein K.A.T."/>
            <person name="Koren S."/>
            <person name="Bechman K.B."/>
            <person name="Herman A."/>
            <person name="Abrahante J.E."/>
            <person name="Garbe J."/>
        </authorList>
    </citation>
    <scope>NUCLEOTIDE SEQUENCE</scope>
    <source>
        <strain evidence="2">Duluth1</strain>
        <tissue evidence="2">Whole animal</tissue>
    </source>
</reference>
<evidence type="ECO:0000313" key="2">
    <source>
        <dbReference type="EMBL" id="KAH3873484.1"/>
    </source>
</evidence>
<feature type="region of interest" description="Disordered" evidence="1">
    <location>
        <begin position="55"/>
        <end position="82"/>
    </location>
</feature>
<evidence type="ECO:0000256" key="1">
    <source>
        <dbReference type="SAM" id="MobiDB-lite"/>
    </source>
</evidence>
<protein>
    <submittedName>
        <fullName evidence="2">Uncharacterized protein</fullName>
    </submittedName>
</protein>
<sequence length="100" mass="10735">MWCPASLAQAMRLVVVARGEVTDYGFCGGNHSLRAMLITNSGLINLYTRSGQSCNPSSERFQGSSANSVGGDSGQDRRTESGDQYNIPTLFISTLLKAWG</sequence>